<evidence type="ECO:0008006" key="4">
    <source>
        <dbReference type="Google" id="ProtNLM"/>
    </source>
</evidence>
<accession>A0A150WTX7</accession>
<protein>
    <recommendedName>
        <fullName evidence="4">Adhesin domain-containing protein</fullName>
    </recommendedName>
</protein>
<keyword evidence="1" id="KW-0812">Transmembrane</keyword>
<dbReference type="RefSeq" id="WP_063243088.1">
    <property type="nucleotide sequence ID" value="NZ_LUKF01000004.1"/>
</dbReference>
<dbReference type="Proteomes" id="UP000075391">
    <property type="component" value="Unassembled WGS sequence"/>
</dbReference>
<feature type="transmembrane region" description="Helical" evidence="1">
    <location>
        <begin position="7"/>
        <end position="28"/>
    </location>
</feature>
<dbReference type="OrthoDB" id="5291603at2"/>
<proteinExistence type="predicted"/>
<comment type="caution">
    <text evidence="2">The sequence shown here is derived from an EMBL/GenBank/DDBJ whole genome shotgun (WGS) entry which is preliminary data.</text>
</comment>
<dbReference type="AlphaFoldDB" id="A0A150WTX7"/>
<evidence type="ECO:0000313" key="2">
    <source>
        <dbReference type="EMBL" id="KYG69925.1"/>
    </source>
</evidence>
<gene>
    <name evidence="2" type="ORF">AZI85_15890</name>
</gene>
<organism evidence="2 3">
    <name type="scientific">Bdellovibrio bacteriovorus</name>
    <dbReference type="NCBI Taxonomy" id="959"/>
    <lineage>
        <taxon>Bacteria</taxon>
        <taxon>Pseudomonadati</taxon>
        <taxon>Bdellovibrionota</taxon>
        <taxon>Bdellovibrionia</taxon>
        <taxon>Bdellovibrionales</taxon>
        <taxon>Pseudobdellovibrionaceae</taxon>
        <taxon>Bdellovibrio</taxon>
    </lineage>
</organism>
<sequence>MLKKILMGLAALFFILVGGLILIMGYVFNNPESVFTAFHSVTDKFMQGQKYEEPGEFFLQGISEVSLNARRVDMVVRTHSGPTLKVLLHGKVPRFEPGPFIVQMAEKDVLRVDFQEPLASNWIQMNVNGEEFTQESDSKLTADIYLPQSYKGKILIKTEEGNVTLRLPEDLFYETDLQSVSGKVTNNLKQKPTSEILPSEVGHIKIQTQSGAIVVENDN</sequence>
<evidence type="ECO:0000313" key="3">
    <source>
        <dbReference type="Proteomes" id="UP000075391"/>
    </source>
</evidence>
<dbReference type="EMBL" id="LUKF01000004">
    <property type="protein sequence ID" value="KYG69925.1"/>
    <property type="molecule type" value="Genomic_DNA"/>
</dbReference>
<keyword evidence="1" id="KW-1133">Transmembrane helix</keyword>
<keyword evidence="1" id="KW-0472">Membrane</keyword>
<evidence type="ECO:0000256" key="1">
    <source>
        <dbReference type="SAM" id="Phobius"/>
    </source>
</evidence>
<name>A0A150WTX7_BDEBC</name>
<reference evidence="2 3" key="1">
    <citation type="submission" date="2016-03" db="EMBL/GenBank/DDBJ databases">
        <authorList>
            <person name="Ploux O."/>
        </authorList>
    </citation>
    <scope>NUCLEOTIDE SEQUENCE [LARGE SCALE GENOMIC DNA]</scope>
    <source>
        <strain evidence="2 3">BER2</strain>
    </source>
</reference>